<evidence type="ECO:0000313" key="1">
    <source>
        <dbReference type="EMBL" id="GAH08966.1"/>
    </source>
</evidence>
<gene>
    <name evidence="1" type="ORF">S01H4_62803</name>
</gene>
<comment type="caution">
    <text evidence="1">The sequence shown here is derived from an EMBL/GenBank/DDBJ whole genome shotgun (WGS) entry which is preliminary data.</text>
</comment>
<protein>
    <submittedName>
        <fullName evidence="1">Uncharacterized protein</fullName>
    </submittedName>
</protein>
<sequence>DEFRKFIEKYGVAKTEFEIPKDNNDEFKILIESNDVTSGFEFQKKLFFIPGHFVNVSNNALFTMAEELTEAIFNYIAKRKLDTPSLQLSYPSIRYSFFPPDVLFLDCIIV</sequence>
<feature type="non-terminal residue" evidence="1">
    <location>
        <position position="1"/>
    </location>
</feature>
<organism evidence="1">
    <name type="scientific">marine sediment metagenome</name>
    <dbReference type="NCBI Taxonomy" id="412755"/>
    <lineage>
        <taxon>unclassified sequences</taxon>
        <taxon>metagenomes</taxon>
        <taxon>ecological metagenomes</taxon>
    </lineage>
</organism>
<dbReference type="EMBL" id="BART01037580">
    <property type="protein sequence ID" value="GAH08966.1"/>
    <property type="molecule type" value="Genomic_DNA"/>
</dbReference>
<proteinExistence type="predicted"/>
<name>X1CKS7_9ZZZZ</name>
<reference evidence="1" key="1">
    <citation type="journal article" date="2014" name="Front. Microbiol.">
        <title>High frequency of phylogenetically diverse reductive dehalogenase-homologous genes in deep subseafloor sedimentary metagenomes.</title>
        <authorList>
            <person name="Kawai M."/>
            <person name="Futagami T."/>
            <person name="Toyoda A."/>
            <person name="Takaki Y."/>
            <person name="Nishi S."/>
            <person name="Hori S."/>
            <person name="Arai W."/>
            <person name="Tsubouchi T."/>
            <person name="Morono Y."/>
            <person name="Uchiyama I."/>
            <person name="Ito T."/>
            <person name="Fujiyama A."/>
            <person name="Inagaki F."/>
            <person name="Takami H."/>
        </authorList>
    </citation>
    <scope>NUCLEOTIDE SEQUENCE</scope>
    <source>
        <strain evidence="1">Expedition CK06-06</strain>
    </source>
</reference>
<accession>X1CKS7</accession>
<dbReference type="AlphaFoldDB" id="X1CKS7"/>